<dbReference type="Proteomes" id="UP000031246">
    <property type="component" value="Unassembled WGS sequence"/>
</dbReference>
<evidence type="ECO:0000313" key="3">
    <source>
        <dbReference type="Proteomes" id="UP000031246"/>
    </source>
</evidence>
<dbReference type="Gene3D" id="2.160.20.120">
    <property type="match status" value="1"/>
</dbReference>
<feature type="domain" description="Putative auto-transporter adhesin head GIN" evidence="1">
    <location>
        <begin position="79"/>
        <end position="218"/>
    </location>
</feature>
<dbReference type="InterPro" id="IPR021255">
    <property type="entry name" value="DUF2807"/>
</dbReference>
<evidence type="ECO:0000259" key="1">
    <source>
        <dbReference type="Pfam" id="PF10988"/>
    </source>
</evidence>
<sequence length="280" mass="31059">MKTSNKLLITLAVLLIIIPILVVAVNVKMNYRPSKGNDFVEEQEINAEPFEKVSQDRIAIPIKTSFSSVNVPDAKRIYLELHLIKSAKSGVKVPTDMKNDITFNINNAGALQINFSDKLDRSGNHRNGVVILVYSPNIDKLNLNNASNVVLTAKTDSLGVNVTRTEMLIFGSPITFSSNGKVNRVINQTDIKKVDIHLDSSVFNSGSINYQKLKITGKNSSINIEGEPQENKNIENLTINTFERSDVKIDKVKIDKISGSLSDETTIAMPVKYLKQMLKD</sequence>
<gene>
    <name evidence="2" type="ORF">OC25_14025</name>
</gene>
<name>A0A0C1DGW7_9SPHI</name>
<organism evidence="2 3">
    <name type="scientific">Pedobacter kyungheensis</name>
    <dbReference type="NCBI Taxonomy" id="1069985"/>
    <lineage>
        <taxon>Bacteria</taxon>
        <taxon>Pseudomonadati</taxon>
        <taxon>Bacteroidota</taxon>
        <taxon>Sphingobacteriia</taxon>
        <taxon>Sphingobacteriales</taxon>
        <taxon>Sphingobacteriaceae</taxon>
        <taxon>Pedobacter</taxon>
    </lineage>
</organism>
<accession>A0A0C1DGW7</accession>
<dbReference type="Pfam" id="PF10988">
    <property type="entry name" value="DUF2807"/>
    <property type="match status" value="1"/>
</dbReference>
<reference evidence="2 3" key="1">
    <citation type="submission" date="2014-10" db="EMBL/GenBank/DDBJ databases">
        <title>Pedobacter Kyungheensis.</title>
        <authorList>
            <person name="Anderson B.M."/>
            <person name="Newman J.D."/>
        </authorList>
    </citation>
    <scope>NUCLEOTIDE SEQUENCE [LARGE SCALE GENOMIC DNA]</scope>
    <source>
        <strain evidence="2 3">KACC 16221</strain>
    </source>
</reference>
<evidence type="ECO:0000313" key="2">
    <source>
        <dbReference type="EMBL" id="KIA93150.1"/>
    </source>
</evidence>
<protein>
    <recommendedName>
        <fullName evidence="1">Putative auto-transporter adhesin head GIN domain-containing protein</fullName>
    </recommendedName>
</protein>
<proteinExistence type="predicted"/>
<dbReference type="OrthoDB" id="704721at2"/>
<keyword evidence="3" id="KW-1185">Reference proteome</keyword>
<dbReference type="EMBL" id="JSYN01000016">
    <property type="protein sequence ID" value="KIA93150.1"/>
    <property type="molecule type" value="Genomic_DNA"/>
</dbReference>
<dbReference type="RefSeq" id="WP_039477106.1">
    <property type="nucleotide sequence ID" value="NZ_JSYN01000016.1"/>
</dbReference>
<dbReference type="AlphaFoldDB" id="A0A0C1DGW7"/>
<comment type="caution">
    <text evidence="2">The sequence shown here is derived from an EMBL/GenBank/DDBJ whole genome shotgun (WGS) entry which is preliminary data.</text>
</comment>